<sequence length="156" mass="18022">MKKKNYYFDTSIFNFMFADDAPEKREVTEKLFKILSKQAEGIFISEEVAREIGRASEPRKTQVEDLVRRVAPQMLEIDSEAEALADRYIREGIIPEKYRADAIHIAVAVINEMDVIVSWNFQHIVKLKTRTEVNGVNKLLDYSEIEICSPLEVVEP</sequence>
<dbReference type="Proteomes" id="UP000229307">
    <property type="component" value="Unassembled WGS sequence"/>
</dbReference>
<accession>A0A2M7S926</accession>
<evidence type="ECO:0000313" key="3">
    <source>
        <dbReference type="Proteomes" id="UP000229307"/>
    </source>
</evidence>
<evidence type="ECO:0000313" key="2">
    <source>
        <dbReference type="EMBL" id="PIZ16026.1"/>
    </source>
</evidence>
<dbReference type="InterPro" id="IPR029060">
    <property type="entry name" value="PIN-like_dom_sf"/>
</dbReference>
<proteinExistence type="predicted"/>
<dbReference type="SUPFAM" id="SSF88723">
    <property type="entry name" value="PIN domain-like"/>
    <property type="match status" value="1"/>
</dbReference>
<dbReference type="InterPro" id="IPR002716">
    <property type="entry name" value="PIN_dom"/>
</dbReference>
<protein>
    <submittedName>
        <fullName evidence="2">PIN domain nuclease</fullName>
    </submittedName>
</protein>
<dbReference type="Pfam" id="PF01850">
    <property type="entry name" value="PIN"/>
    <property type="match status" value="1"/>
</dbReference>
<feature type="domain" description="PIN" evidence="1">
    <location>
        <begin position="6"/>
        <end position="116"/>
    </location>
</feature>
<comment type="caution">
    <text evidence="2">The sequence shown here is derived from an EMBL/GenBank/DDBJ whole genome shotgun (WGS) entry which is preliminary data.</text>
</comment>
<dbReference type="EMBL" id="PFMR01000216">
    <property type="protein sequence ID" value="PIZ16026.1"/>
    <property type="molecule type" value="Genomic_DNA"/>
</dbReference>
<name>A0A2M7S926_9BACT</name>
<dbReference type="AlphaFoldDB" id="A0A2M7S926"/>
<dbReference type="Gene3D" id="3.40.50.1010">
    <property type="entry name" value="5'-nuclease"/>
    <property type="match status" value="1"/>
</dbReference>
<reference evidence="3" key="1">
    <citation type="submission" date="2017-09" db="EMBL/GenBank/DDBJ databases">
        <title>Depth-based differentiation of microbial function through sediment-hosted aquifers and enrichment of novel symbionts in the deep terrestrial subsurface.</title>
        <authorList>
            <person name="Probst A.J."/>
            <person name="Ladd B."/>
            <person name="Jarett J.K."/>
            <person name="Geller-Mcgrath D.E."/>
            <person name="Sieber C.M.K."/>
            <person name="Emerson J.B."/>
            <person name="Anantharaman K."/>
            <person name="Thomas B.C."/>
            <person name="Malmstrom R."/>
            <person name="Stieglmeier M."/>
            <person name="Klingl A."/>
            <person name="Woyke T."/>
            <person name="Ryan C.M."/>
            <person name="Banfield J.F."/>
        </authorList>
    </citation>
    <scope>NUCLEOTIDE SEQUENCE [LARGE SCALE GENOMIC DNA]</scope>
</reference>
<organism evidence="2 3">
    <name type="scientific">Candidatus Desantisbacteria bacterium CG_4_10_14_0_8_um_filter_48_22</name>
    <dbReference type="NCBI Taxonomy" id="1974543"/>
    <lineage>
        <taxon>Bacteria</taxon>
        <taxon>Candidatus Desantisiibacteriota</taxon>
    </lineage>
</organism>
<gene>
    <name evidence="2" type="ORF">COY52_08225</name>
</gene>
<evidence type="ECO:0000259" key="1">
    <source>
        <dbReference type="Pfam" id="PF01850"/>
    </source>
</evidence>